<keyword evidence="2" id="KW-0723">Serine/threonine-protein kinase</keyword>
<dbReference type="PANTHER" id="PTHR24343:SF137">
    <property type="entry name" value="SERINE_THREONINE-PROTEIN KINASE HRK1"/>
    <property type="match status" value="1"/>
</dbReference>
<dbReference type="InterPro" id="IPR000719">
    <property type="entry name" value="Prot_kinase_dom"/>
</dbReference>
<dbReference type="SUPFAM" id="SSF56112">
    <property type="entry name" value="Protein kinase-like (PK-like)"/>
    <property type="match status" value="1"/>
</dbReference>
<keyword evidence="3" id="KW-0808">Transferase</keyword>
<dbReference type="AlphaFoldDB" id="A0A395GJL6"/>
<evidence type="ECO:0000256" key="2">
    <source>
        <dbReference type="ARBA" id="ARBA00022527"/>
    </source>
</evidence>
<comment type="catalytic activity">
    <reaction evidence="8">
        <text>L-seryl-[protein] + ATP = O-phospho-L-seryl-[protein] + ADP + H(+)</text>
        <dbReference type="Rhea" id="RHEA:17989"/>
        <dbReference type="Rhea" id="RHEA-COMP:9863"/>
        <dbReference type="Rhea" id="RHEA-COMP:11604"/>
        <dbReference type="ChEBI" id="CHEBI:15378"/>
        <dbReference type="ChEBI" id="CHEBI:29999"/>
        <dbReference type="ChEBI" id="CHEBI:30616"/>
        <dbReference type="ChEBI" id="CHEBI:83421"/>
        <dbReference type="ChEBI" id="CHEBI:456216"/>
        <dbReference type="EC" id="2.7.11.1"/>
    </reaction>
</comment>
<dbReference type="Proteomes" id="UP000249402">
    <property type="component" value="Unassembled WGS sequence"/>
</dbReference>
<organism evidence="11 12">
    <name type="scientific">Aspergillus ibericus CBS 121593</name>
    <dbReference type="NCBI Taxonomy" id="1448316"/>
    <lineage>
        <taxon>Eukaryota</taxon>
        <taxon>Fungi</taxon>
        <taxon>Dikarya</taxon>
        <taxon>Ascomycota</taxon>
        <taxon>Pezizomycotina</taxon>
        <taxon>Eurotiomycetes</taxon>
        <taxon>Eurotiomycetidae</taxon>
        <taxon>Eurotiales</taxon>
        <taxon>Aspergillaceae</taxon>
        <taxon>Aspergillus</taxon>
        <taxon>Aspergillus subgen. Circumdati</taxon>
    </lineage>
</organism>
<feature type="domain" description="Protein kinase" evidence="10">
    <location>
        <begin position="140"/>
        <end position="499"/>
    </location>
</feature>
<evidence type="ECO:0000256" key="9">
    <source>
        <dbReference type="PROSITE-ProRule" id="PRU10141"/>
    </source>
</evidence>
<dbReference type="PROSITE" id="PS00107">
    <property type="entry name" value="PROTEIN_KINASE_ATP"/>
    <property type="match status" value="1"/>
</dbReference>
<evidence type="ECO:0000256" key="3">
    <source>
        <dbReference type="ARBA" id="ARBA00022679"/>
    </source>
</evidence>
<name>A0A395GJL6_9EURO</name>
<evidence type="ECO:0000256" key="8">
    <source>
        <dbReference type="ARBA" id="ARBA00048679"/>
    </source>
</evidence>
<evidence type="ECO:0000256" key="7">
    <source>
        <dbReference type="ARBA" id="ARBA00047899"/>
    </source>
</evidence>
<evidence type="ECO:0000313" key="11">
    <source>
        <dbReference type="EMBL" id="RAK95238.1"/>
    </source>
</evidence>
<dbReference type="PANTHER" id="PTHR24343">
    <property type="entry name" value="SERINE/THREONINE KINASE"/>
    <property type="match status" value="1"/>
</dbReference>
<evidence type="ECO:0000256" key="5">
    <source>
        <dbReference type="ARBA" id="ARBA00022777"/>
    </source>
</evidence>
<dbReference type="InterPro" id="IPR011009">
    <property type="entry name" value="Kinase-like_dom_sf"/>
</dbReference>
<dbReference type="EC" id="2.7.11.1" evidence="1"/>
<sequence>MAVINPAPLDWSSEFLSLFLTLRQLYMPADEHELYFDWTYGWTGLATSIHDLLDPGSFLAASHPRLHEVLTRRYSASMASRPGQEVSKCSHLAGGVNRTDSLEYQYQIHLQPQSVIEYGGQMEAAATYHANLCSTLLTDFMVRGIIGIGTFGVVFLAHKRGYPVPHGPISNQLYAIKVEPLFTINTCVNPLLDGSARSPHVAPLYDAQLETLRYLPIEALVLLLVDGCDKFPSLDSVYSHQFFSATVMEAQVDQEAQNRPYHENASVWDWLRPENRFHAFNGAKLLNRKKTSLAEIQACKVSSHLFEATAYLQDMRLCNTDISHNNYLVDEQLNAKMIDLGLLHFGLRDADFWQETATYIPFYEKFMTPELALESTKSHWARESVHSPGWPTRVDLPHDVRRLTRWQLAAITYELLHGFVPWEEKEWDERIGGIVNYLDGAEPFLRMRKVQERRSRIINKDLPIDENLSQDCVDALRMMFVKDPQQRPTLEEMASFTWFGQWSYHSAEEFRRPSDR</sequence>
<dbReference type="SMART" id="SM00220">
    <property type="entry name" value="S_TKc"/>
    <property type="match status" value="1"/>
</dbReference>
<evidence type="ECO:0000256" key="4">
    <source>
        <dbReference type="ARBA" id="ARBA00022741"/>
    </source>
</evidence>
<accession>A0A395GJL6</accession>
<feature type="binding site" evidence="9">
    <location>
        <position position="177"/>
    </location>
    <ligand>
        <name>ATP</name>
        <dbReference type="ChEBI" id="CHEBI:30616"/>
    </ligand>
</feature>
<dbReference type="OrthoDB" id="8596411at2759"/>
<comment type="catalytic activity">
    <reaction evidence="7">
        <text>L-threonyl-[protein] + ATP = O-phospho-L-threonyl-[protein] + ADP + H(+)</text>
        <dbReference type="Rhea" id="RHEA:46608"/>
        <dbReference type="Rhea" id="RHEA-COMP:11060"/>
        <dbReference type="Rhea" id="RHEA-COMP:11605"/>
        <dbReference type="ChEBI" id="CHEBI:15378"/>
        <dbReference type="ChEBI" id="CHEBI:30013"/>
        <dbReference type="ChEBI" id="CHEBI:30616"/>
        <dbReference type="ChEBI" id="CHEBI:61977"/>
        <dbReference type="ChEBI" id="CHEBI:456216"/>
        <dbReference type="EC" id="2.7.11.1"/>
    </reaction>
</comment>
<dbReference type="PROSITE" id="PS50011">
    <property type="entry name" value="PROTEIN_KINASE_DOM"/>
    <property type="match status" value="1"/>
</dbReference>
<dbReference type="GeneID" id="37221249"/>
<dbReference type="STRING" id="1448316.A0A395GJL6"/>
<dbReference type="GO" id="GO:0004674">
    <property type="term" value="F:protein serine/threonine kinase activity"/>
    <property type="evidence" value="ECO:0007669"/>
    <property type="project" value="UniProtKB-KW"/>
</dbReference>
<keyword evidence="6 9" id="KW-0067">ATP-binding</keyword>
<evidence type="ECO:0000259" key="10">
    <source>
        <dbReference type="PROSITE" id="PS50011"/>
    </source>
</evidence>
<dbReference type="Pfam" id="PF00069">
    <property type="entry name" value="Pkinase"/>
    <property type="match status" value="1"/>
</dbReference>
<dbReference type="RefSeq" id="XP_025569566.1">
    <property type="nucleotide sequence ID" value="XM_025716384.1"/>
</dbReference>
<dbReference type="InterPro" id="IPR017441">
    <property type="entry name" value="Protein_kinase_ATP_BS"/>
</dbReference>
<keyword evidence="12" id="KW-1185">Reference proteome</keyword>
<evidence type="ECO:0000313" key="12">
    <source>
        <dbReference type="Proteomes" id="UP000249402"/>
    </source>
</evidence>
<evidence type="ECO:0000256" key="1">
    <source>
        <dbReference type="ARBA" id="ARBA00012513"/>
    </source>
</evidence>
<reference evidence="11 12" key="1">
    <citation type="submission" date="2018-02" db="EMBL/GenBank/DDBJ databases">
        <title>The genomes of Aspergillus section Nigri reveals drivers in fungal speciation.</title>
        <authorList>
            <consortium name="DOE Joint Genome Institute"/>
            <person name="Vesth T.C."/>
            <person name="Nybo J."/>
            <person name="Theobald S."/>
            <person name="Brandl J."/>
            <person name="Frisvad J.C."/>
            <person name="Nielsen K.F."/>
            <person name="Lyhne E.K."/>
            <person name="Kogle M.E."/>
            <person name="Kuo A."/>
            <person name="Riley R."/>
            <person name="Clum A."/>
            <person name="Nolan M."/>
            <person name="Lipzen A."/>
            <person name="Salamov A."/>
            <person name="Henrissat B."/>
            <person name="Wiebenga A."/>
            <person name="De vries R.P."/>
            <person name="Grigoriev I.V."/>
            <person name="Mortensen U.H."/>
            <person name="Andersen M.R."/>
            <person name="Baker S.E."/>
        </authorList>
    </citation>
    <scope>NUCLEOTIDE SEQUENCE [LARGE SCALE GENOMIC DNA]</scope>
    <source>
        <strain evidence="11 12">CBS 121593</strain>
    </source>
</reference>
<keyword evidence="5 11" id="KW-0418">Kinase</keyword>
<keyword evidence="4 9" id="KW-0547">Nucleotide-binding</keyword>
<protein>
    <recommendedName>
        <fullName evidence="1">non-specific serine/threonine protein kinase</fullName>
        <ecNumber evidence="1">2.7.11.1</ecNumber>
    </recommendedName>
</protein>
<dbReference type="Gene3D" id="1.10.510.10">
    <property type="entry name" value="Transferase(Phosphotransferase) domain 1"/>
    <property type="match status" value="1"/>
</dbReference>
<dbReference type="EMBL" id="KZ824498">
    <property type="protein sequence ID" value="RAK95238.1"/>
    <property type="molecule type" value="Genomic_DNA"/>
</dbReference>
<dbReference type="GO" id="GO:0005524">
    <property type="term" value="F:ATP binding"/>
    <property type="evidence" value="ECO:0007669"/>
    <property type="project" value="UniProtKB-UniRule"/>
</dbReference>
<gene>
    <name evidence="11" type="ORF">BO80DRAFT_369246</name>
</gene>
<dbReference type="VEuPathDB" id="FungiDB:BO80DRAFT_369246"/>
<proteinExistence type="predicted"/>
<dbReference type="GO" id="GO:0005829">
    <property type="term" value="C:cytosol"/>
    <property type="evidence" value="ECO:0007669"/>
    <property type="project" value="TreeGrafter"/>
</dbReference>
<evidence type="ECO:0000256" key="6">
    <source>
        <dbReference type="ARBA" id="ARBA00022840"/>
    </source>
</evidence>